<gene>
    <name evidence="6" type="primary">MT1</name>
    <name evidence="6" type="ORF">AURANDRAFT_25559</name>
</gene>
<dbReference type="InParanoid" id="F0Y857"/>
<dbReference type="HAMAP" id="MF_01007">
    <property type="entry name" value="16SrRNA_methyltr_H"/>
    <property type="match status" value="1"/>
</dbReference>
<dbReference type="RefSeq" id="XP_009036757.1">
    <property type="nucleotide sequence ID" value="XM_009038509.1"/>
</dbReference>
<dbReference type="InterPro" id="IPR029063">
    <property type="entry name" value="SAM-dependent_MTases_sf"/>
</dbReference>
<dbReference type="PANTHER" id="PTHR11265:SF0">
    <property type="entry name" value="12S RRNA N4-METHYLCYTIDINE METHYLTRANSFERASE"/>
    <property type="match status" value="1"/>
</dbReference>
<dbReference type="eggNOG" id="KOG2782">
    <property type="taxonomic scope" value="Eukaryota"/>
</dbReference>
<dbReference type="InterPro" id="IPR002903">
    <property type="entry name" value="RsmH"/>
</dbReference>
<dbReference type="FunCoup" id="F0Y857">
    <property type="interactions" value="78"/>
</dbReference>
<organism evidence="7">
    <name type="scientific">Aureococcus anophagefferens</name>
    <name type="common">Harmful bloom alga</name>
    <dbReference type="NCBI Taxonomy" id="44056"/>
    <lineage>
        <taxon>Eukaryota</taxon>
        <taxon>Sar</taxon>
        <taxon>Stramenopiles</taxon>
        <taxon>Ochrophyta</taxon>
        <taxon>Pelagophyceae</taxon>
        <taxon>Pelagomonadales</taxon>
        <taxon>Pelagomonadaceae</taxon>
        <taxon>Aureococcus</taxon>
    </lineage>
</organism>
<dbReference type="SUPFAM" id="SSF53335">
    <property type="entry name" value="S-adenosyl-L-methionine-dependent methyltransferases"/>
    <property type="match status" value="1"/>
</dbReference>
<dbReference type="PIRSF" id="PIRSF004486">
    <property type="entry name" value="MraW"/>
    <property type="match status" value="1"/>
</dbReference>
<feature type="region of interest" description="Disordered" evidence="5">
    <location>
        <begin position="310"/>
        <end position="357"/>
    </location>
</feature>
<evidence type="ECO:0000256" key="5">
    <source>
        <dbReference type="SAM" id="MobiDB-lite"/>
    </source>
</evidence>
<accession>F0Y857</accession>
<keyword evidence="4" id="KW-0949">S-adenosyl-L-methionine</keyword>
<dbReference type="Pfam" id="PF01795">
    <property type="entry name" value="Methyltransf_5"/>
    <property type="match status" value="1"/>
</dbReference>
<dbReference type="Gene3D" id="1.10.150.170">
    <property type="entry name" value="Putative methyltransferase TM0872, insert domain"/>
    <property type="match status" value="1"/>
</dbReference>
<dbReference type="PANTHER" id="PTHR11265">
    <property type="entry name" value="S-ADENOSYL-METHYLTRANSFERASE MRAW"/>
    <property type="match status" value="1"/>
</dbReference>
<dbReference type="Gene3D" id="3.40.50.150">
    <property type="entry name" value="Vaccinia Virus protein VP39"/>
    <property type="match status" value="1"/>
</dbReference>
<keyword evidence="2 6" id="KW-0489">Methyltransferase</keyword>
<feature type="compositionally biased region" description="Basic and acidic residues" evidence="5">
    <location>
        <begin position="347"/>
        <end position="357"/>
    </location>
</feature>
<proteinExistence type="inferred from homology"/>
<keyword evidence="7" id="KW-1185">Reference proteome</keyword>
<comment type="similarity">
    <text evidence="1">Belongs to the methyltransferase superfamily. RsmH family.</text>
</comment>
<evidence type="ECO:0000256" key="1">
    <source>
        <dbReference type="ARBA" id="ARBA00010396"/>
    </source>
</evidence>
<dbReference type="KEGG" id="aaf:AURANDRAFT_25559"/>
<dbReference type="OrthoDB" id="16290at2759"/>
<dbReference type="GO" id="GO:0070475">
    <property type="term" value="P:rRNA base methylation"/>
    <property type="evidence" value="ECO:0007669"/>
    <property type="project" value="TreeGrafter"/>
</dbReference>
<dbReference type="GO" id="GO:0071424">
    <property type="term" value="F:rRNA (cytosine-N4-)-methyltransferase activity"/>
    <property type="evidence" value="ECO:0007669"/>
    <property type="project" value="TreeGrafter"/>
</dbReference>
<protein>
    <submittedName>
        <fullName evidence="6">MraW bacterial methyltransferase-like protein</fullName>
    </submittedName>
</protein>
<dbReference type="GO" id="GO:0005737">
    <property type="term" value="C:cytoplasm"/>
    <property type="evidence" value="ECO:0007669"/>
    <property type="project" value="TreeGrafter"/>
</dbReference>
<dbReference type="EMBL" id="GL833127">
    <property type="protein sequence ID" value="EGB08773.1"/>
    <property type="molecule type" value="Genomic_DNA"/>
</dbReference>
<dbReference type="Proteomes" id="UP000002729">
    <property type="component" value="Unassembled WGS sequence"/>
</dbReference>
<dbReference type="SUPFAM" id="SSF81799">
    <property type="entry name" value="Putative methyltransferase TM0872, insert domain"/>
    <property type="match status" value="1"/>
</dbReference>
<evidence type="ECO:0000256" key="3">
    <source>
        <dbReference type="ARBA" id="ARBA00022679"/>
    </source>
</evidence>
<dbReference type="AlphaFoldDB" id="F0Y857"/>
<evidence type="ECO:0000256" key="2">
    <source>
        <dbReference type="ARBA" id="ARBA00022603"/>
    </source>
</evidence>
<dbReference type="OMA" id="NPAKRTF"/>
<dbReference type="NCBIfam" id="TIGR00006">
    <property type="entry name" value="16S rRNA (cytosine(1402)-N(4))-methyltransferase RsmH"/>
    <property type="match status" value="1"/>
</dbReference>
<evidence type="ECO:0000256" key="4">
    <source>
        <dbReference type="ARBA" id="ARBA00022691"/>
    </source>
</evidence>
<dbReference type="GeneID" id="20220066"/>
<reference evidence="6 7" key="1">
    <citation type="journal article" date="2011" name="Proc. Natl. Acad. Sci. U.S.A.">
        <title>Niche of harmful alga Aureococcus anophagefferens revealed through ecogenomics.</title>
        <authorList>
            <person name="Gobler C.J."/>
            <person name="Berry D.L."/>
            <person name="Dyhrman S.T."/>
            <person name="Wilhelm S.W."/>
            <person name="Salamov A."/>
            <person name="Lobanov A.V."/>
            <person name="Zhang Y."/>
            <person name="Collier J.L."/>
            <person name="Wurch L.L."/>
            <person name="Kustka A.B."/>
            <person name="Dill B.D."/>
            <person name="Shah M."/>
            <person name="VerBerkmoes N.C."/>
            <person name="Kuo A."/>
            <person name="Terry A."/>
            <person name="Pangilinan J."/>
            <person name="Lindquist E.A."/>
            <person name="Lucas S."/>
            <person name="Paulsen I.T."/>
            <person name="Hattenrath-Lehmann T.K."/>
            <person name="Talmage S.C."/>
            <person name="Walker E.A."/>
            <person name="Koch F."/>
            <person name="Burson A.M."/>
            <person name="Marcoval M.A."/>
            <person name="Tang Y.Z."/>
            <person name="Lecleir G.R."/>
            <person name="Coyne K.J."/>
            <person name="Berg G.M."/>
            <person name="Bertrand E.M."/>
            <person name="Saito M.A."/>
            <person name="Gladyshev V.N."/>
            <person name="Grigoriev I.V."/>
        </authorList>
    </citation>
    <scope>NUCLEOTIDE SEQUENCE [LARGE SCALE GENOMIC DNA]</scope>
    <source>
        <strain evidence="7">CCMP 1984</strain>
    </source>
</reference>
<evidence type="ECO:0000313" key="7">
    <source>
        <dbReference type="Proteomes" id="UP000002729"/>
    </source>
</evidence>
<dbReference type="InterPro" id="IPR023397">
    <property type="entry name" value="SAM-dep_MeTrfase_MraW_recog"/>
</dbReference>
<sequence length="357" mass="38050">MVLRHSLTLGLLRGGFLRAPHCRRRLALRAGEGAAPEALPAASAYHTPVMGNECVDWLVTKRDGFYVDGTLGGGGHSSLILAKLGDGGRLVGVDRDAAAIEAAGDRLAADGRFSSVHANYDAGVRRAVEAAGRKADGVLLDLGVSSRQLDDAARGFSFRGDGPIDMRMDGRDGTTASDLVNGLDERDLAFLLRANADEPNAGRVARALVAARPLGSTTALADAVAAAVPRQKRSAPAAHAQAQKKAVARAFQALRVEVNDEFGALERLLLDLPALVAEGGRVVVLTYHSLEDRRVKRIFRDGRLRGDAPRDDYGNKLAPFAPLHRKALPPSEGEVERNPRARSAKLRAAERTDITME</sequence>
<evidence type="ECO:0000313" key="6">
    <source>
        <dbReference type="EMBL" id="EGB08773.1"/>
    </source>
</evidence>
<keyword evidence="3 6" id="KW-0808">Transferase</keyword>
<name>F0Y857_AURAN</name>